<dbReference type="Proteomes" id="UP001234178">
    <property type="component" value="Unassembled WGS sequence"/>
</dbReference>
<dbReference type="EMBL" id="JAOYFB010000004">
    <property type="protein sequence ID" value="KAK4013127.1"/>
    <property type="molecule type" value="Genomic_DNA"/>
</dbReference>
<organism evidence="1 2">
    <name type="scientific">Daphnia magna</name>
    <dbReference type="NCBI Taxonomy" id="35525"/>
    <lineage>
        <taxon>Eukaryota</taxon>
        <taxon>Metazoa</taxon>
        <taxon>Ecdysozoa</taxon>
        <taxon>Arthropoda</taxon>
        <taxon>Crustacea</taxon>
        <taxon>Branchiopoda</taxon>
        <taxon>Diplostraca</taxon>
        <taxon>Cladocera</taxon>
        <taxon>Anomopoda</taxon>
        <taxon>Daphniidae</taxon>
        <taxon>Daphnia</taxon>
    </lineage>
</organism>
<protein>
    <recommendedName>
        <fullName evidence="3">CxC3 like cysteine cluster domain-containing protein</fullName>
    </recommendedName>
</protein>
<sequence length="180" mass="20989">MEDILLKELTSRYVDSLPEREKVDYINVIAIYDVCGYMLKARPSVTVCLDCKHSVQCDELELPPDFNFDHFTGLRTRGNLIFVTVNMFQTFRVIESIIESHFNPIGQMYAENSFEECITKISKAQILKLFCDIHRDHHLPYLIREYVGVRYHFESVRLKNLMLSQSKAVKVSNAKLLKHA</sequence>
<evidence type="ECO:0000313" key="1">
    <source>
        <dbReference type="EMBL" id="KAK4013127.1"/>
    </source>
</evidence>
<gene>
    <name evidence="1" type="ORF">OUZ56_025367</name>
</gene>
<name>A0ABQ9ZJM3_9CRUS</name>
<evidence type="ECO:0008006" key="3">
    <source>
        <dbReference type="Google" id="ProtNLM"/>
    </source>
</evidence>
<accession>A0ABQ9ZJM3</accession>
<evidence type="ECO:0000313" key="2">
    <source>
        <dbReference type="Proteomes" id="UP001234178"/>
    </source>
</evidence>
<reference evidence="1 2" key="1">
    <citation type="journal article" date="2023" name="Nucleic Acids Res.">
        <title>The hologenome of Daphnia magna reveals possible DNA methylation and microbiome-mediated evolution of the host genome.</title>
        <authorList>
            <person name="Chaturvedi A."/>
            <person name="Li X."/>
            <person name="Dhandapani V."/>
            <person name="Marshall H."/>
            <person name="Kissane S."/>
            <person name="Cuenca-Cambronero M."/>
            <person name="Asole G."/>
            <person name="Calvet F."/>
            <person name="Ruiz-Romero M."/>
            <person name="Marangio P."/>
            <person name="Guigo R."/>
            <person name="Rago D."/>
            <person name="Mirbahai L."/>
            <person name="Eastwood N."/>
            <person name="Colbourne J.K."/>
            <person name="Zhou J."/>
            <person name="Mallon E."/>
            <person name="Orsini L."/>
        </authorList>
    </citation>
    <scope>NUCLEOTIDE SEQUENCE [LARGE SCALE GENOMIC DNA]</scope>
    <source>
        <strain evidence="1">LRV0_1</strain>
    </source>
</reference>
<comment type="caution">
    <text evidence="1">The sequence shown here is derived from an EMBL/GenBank/DDBJ whole genome shotgun (WGS) entry which is preliminary data.</text>
</comment>
<proteinExistence type="predicted"/>
<keyword evidence="2" id="KW-1185">Reference proteome</keyword>